<keyword evidence="2 9" id="KW-0812">Transmembrane</keyword>
<dbReference type="GO" id="GO:0004930">
    <property type="term" value="F:G protein-coupled receptor activity"/>
    <property type="evidence" value="ECO:0007669"/>
    <property type="project" value="UniProtKB-KW"/>
</dbReference>
<evidence type="ECO:0000313" key="11">
    <source>
        <dbReference type="Proteomes" id="UP000887566"/>
    </source>
</evidence>
<keyword evidence="7" id="KW-0807">Transducer</keyword>
<feature type="domain" description="G-protein coupled receptors family 1 profile" evidence="10">
    <location>
        <begin position="1"/>
        <end position="62"/>
    </location>
</feature>
<evidence type="ECO:0000256" key="1">
    <source>
        <dbReference type="ARBA" id="ARBA00004141"/>
    </source>
</evidence>
<evidence type="ECO:0000256" key="2">
    <source>
        <dbReference type="ARBA" id="ARBA00022692"/>
    </source>
</evidence>
<dbReference type="CDD" id="cd00637">
    <property type="entry name" value="7tm_classA_rhodopsin-like"/>
    <property type="match status" value="1"/>
</dbReference>
<dbReference type="PRINTS" id="PR00237">
    <property type="entry name" value="GPCRRHODOPSN"/>
</dbReference>
<dbReference type="PROSITE" id="PS50262">
    <property type="entry name" value="G_PROTEIN_RECEP_F1_2"/>
    <property type="match status" value="1"/>
</dbReference>
<keyword evidence="11" id="KW-1185">Reference proteome</keyword>
<dbReference type="InterPro" id="IPR050119">
    <property type="entry name" value="CCR1-9-like"/>
</dbReference>
<dbReference type="PANTHER" id="PTHR10489:SF932">
    <property type="entry name" value="G-PROTEIN COUPLED RECEPTORS FAMILY 1 PROFILE DOMAIN-CONTAINING PROTEIN"/>
    <property type="match status" value="1"/>
</dbReference>
<dbReference type="PANTHER" id="PTHR10489">
    <property type="entry name" value="CELL ADHESION MOLECULE"/>
    <property type="match status" value="1"/>
</dbReference>
<keyword evidence="4" id="KW-0297">G-protein coupled receptor</keyword>
<evidence type="ECO:0000313" key="12">
    <source>
        <dbReference type="WBParaSite" id="PSAMB.scaffold17277size1160.g37212.t1"/>
    </source>
</evidence>
<evidence type="ECO:0000256" key="5">
    <source>
        <dbReference type="ARBA" id="ARBA00023136"/>
    </source>
</evidence>
<protein>
    <submittedName>
        <fullName evidence="12">G-protein coupled receptors family 1 profile domain-containing protein</fullName>
    </submittedName>
</protein>
<evidence type="ECO:0000256" key="4">
    <source>
        <dbReference type="ARBA" id="ARBA00023040"/>
    </source>
</evidence>
<evidence type="ECO:0000256" key="8">
    <source>
        <dbReference type="SAM" id="MobiDB-lite"/>
    </source>
</evidence>
<feature type="compositionally biased region" description="Basic residues" evidence="8">
    <location>
        <begin position="97"/>
        <end position="107"/>
    </location>
</feature>
<feature type="transmembrane region" description="Helical" evidence="9">
    <location>
        <begin position="5"/>
        <end position="22"/>
    </location>
</feature>
<dbReference type="SUPFAM" id="SSF81321">
    <property type="entry name" value="Family A G protein-coupled receptor-like"/>
    <property type="match status" value="1"/>
</dbReference>
<dbReference type="Gene3D" id="1.20.1070.10">
    <property type="entry name" value="Rhodopsin 7-helix transmembrane proteins"/>
    <property type="match status" value="1"/>
</dbReference>
<feature type="region of interest" description="Disordered" evidence="8">
    <location>
        <begin position="95"/>
        <end position="124"/>
    </location>
</feature>
<reference evidence="12" key="1">
    <citation type="submission" date="2022-11" db="UniProtKB">
        <authorList>
            <consortium name="WormBaseParasite"/>
        </authorList>
    </citation>
    <scope>IDENTIFICATION</scope>
</reference>
<comment type="subcellular location">
    <subcellularLocation>
        <location evidence="1">Membrane</location>
        <topology evidence="1">Multi-pass membrane protein</topology>
    </subcellularLocation>
</comment>
<keyword evidence="6" id="KW-0675">Receptor</keyword>
<evidence type="ECO:0000256" key="7">
    <source>
        <dbReference type="ARBA" id="ARBA00023224"/>
    </source>
</evidence>
<sequence length="124" mass="13894">VTKRIAAVIVFYFCCWTPQWTLNLLHLFDLITVSWSTLTLSAISFGAHLLVCFNSAANPLLYALINRELRQQHSIAMEKRRQSLSSATHAAMDFIGKHSHSPFRRKGTVPPSSSASRYSAADRS</sequence>
<dbReference type="Proteomes" id="UP000887566">
    <property type="component" value="Unplaced"/>
</dbReference>
<evidence type="ECO:0000256" key="9">
    <source>
        <dbReference type="SAM" id="Phobius"/>
    </source>
</evidence>
<keyword evidence="3 9" id="KW-1133">Transmembrane helix</keyword>
<keyword evidence="5 9" id="KW-0472">Membrane</keyword>
<evidence type="ECO:0000256" key="6">
    <source>
        <dbReference type="ARBA" id="ARBA00023170"/>
    </source>
</evidence>
<feature type="compositionally biased region" description="Low complexity" evidence="8">
    <location>
        <begin position="112"/>
        <end position="124"/>
    </location>
</feature>
<dbReference type="AlphaFoldDB" id="A0A914VAE3"/>
<dbReference type="InterPro" id="IPR017452">
    <property type="entry name" value="GPCR_Rhodpsn_7TM"/>
</dbReference>
<dbReference type="WBParaSite" id="PSAMB.scaffold17277size1160.g37212.t1">
    <property type="protein sequence ID" value="PSAMB.scaffold17277size1160.g37212.t1"/>
    <property type="gene ID" value="PSAMB.scaffold17277size1160.g37212"/>
</dbReference>
<feature type="transmembrane region" description="Helical" evidence="9">
    <location>
        <begin position="42"/>
        <end position="65"/>
    </location>
</feature>
<organism evidence="11 12">
    <name type="scientific">Plectus sambesii</name>
    <dbReference type="NCBI Taxonomy" id="2011161"/>
    <lineage>
        <taxon>Eukaryota</taxon>
        <taxon>Metazoa</taxon>
        <taxon>Ecdysozoa</taxon>
        <taxon>Nematoda</taxon>
        <taxon>Chromadorea</taxon>
        <taxon>Plectida</taxon>
        <taxon>Plectina</taxon>
        <taxon>Plectoidea</taxon>
        <taxon>Plectidae</taxon>
        <taxon>Plectus</taxon>
    </lineage>
</organism>
<accession>A0A914VAE3</accession>
<name>A0A914VAE3_9BILA</name>
<proteinExistence type="predicted"/>
<evidence type="ECO:0000256" key="3">
    <source>
        <dbReference type="ARBA" id="ARBA00022989"/>
    </source>
</evidence>
<dbReference type="GO" id="GO:0016020">
    <property type="term" value="C:membrane"/>
    <property type="evidence" value="ECO:0007669"/>
    <property type="project" value="UniProtKB-SubCell"/>
</dbReference>
<dbReference type="InterPro" id="IPR000276">
    <property type="entry name" value="GPCR_Rhodpsn"/>
</dbReference>
<evidence type="ECO:0000259" key="10">
    <source>
        <dbReference type="PROSITE" id="PS50262"/>
    </source>
</evidence>